<feature type="domain" description="Glutaminyl-tRNA synthetase class Ib non-specific RNA-binding" evidence="13">
    <location>
        <begin position="16"/>
        <end position="169"/>
    </location>
</feature>
<dbReference type="FunFam" id="2.40.240.10:FF:000007">
    <property type="entry name" value="Glutamine--tRNA ligase"/>
    <property type="match status" value="1"/>
</dbReference>
<keyword evidence="4 9" id="KW-0547">Nucleotide-binding</keyword>
<dbReference type="InterPro" id="IPR011035">
    <property type="entry name" value="Ribosomal_bL25/Gln-tRNA_synth"/>
</dbReference>
<evidence type="ECO:0000313" key="15">
    <source>
        <dbReference type="EMBL" id="GJJ07401.1"/>
    </source>
</evidence>
<dbReference type="Gene3D" id="3.40.50.620">
    <property type="entry name" value="HUPs"/>
    <property type="match status" value="1"/>
</dbReference>
<dbReference type="Gene3D" id="1.10.10.2420">
    <property type="match status" value="1"/>
</dbReference>
<protein>
    <recommendedName>
        <fullName evidence="2">glutamine--tRNA ligase</fullName>
        <ecNumber evidence="2">6.1.1.18</ecNumber>
    </recommendedName>
</protein>
<dbReference type="GO" id="GO:0006425">
    <property type="term" value="P:glutaminyl-tRNA aminoacylation"/>
    <property type="evidence" value="ECO:0007669"/>
    <property type="project" value="InterPro"/>
</dbReference>
<dbReference type="InterPro" id="IPR049437">
    <property type="entry name" value="tRNA-synt_1c_C2"/>
</dbReference>
<evidence type="ECO:0000259" key="11">
    <source>
        <dbReference type="Pfam" id="PF00749"/>
    </source>
</evidence>
<evidence type="ECO:0000256" key="5">
    <source>
        <dbReference type="ARBA" id="ARBA00022840"/>
    </source>
</evidence>
<feature type="region of interest" description="Disordered" evidence="10">
    <location>
        <begin position="184"/>
        <end position="214"/>
    </location>
</feature>
<feature type="domain" description="Glutamyl/glutaminyl-tRNA synthetase class Ib catalytic" evidence="11">
    <location>
        <begin position="254"/>
        <end position="562"/>
    </location>
</feature>
<evidence type="ECO:0000256" key="10">
    <source>
        <dbReference type="SAM" id="MobiDB-lite"/>
    </source>
</evidence>
<feature type="domain" description="tRNA synthetases class I (E and Q) anti-codon binding" evidence="14">
    <location>
        <begin position="682"/>
        <end position="741"/>
    </location>
</feature>
<evidence type="ECO:0000256" key="6">
    <source>
        <dbReference type="ARBA" id="ARBA00022917"/>
    </source>
</evidence>
<dbReference type="Proteomes" id="UP001050691">
    <property type="component" value="Unassembled WGS sequence"/>
</dbReference>
<dbReference type="SUPFAM" id="SSF52374">
    <property type="entry name" value="Nucleotidylyl transferase"/>
    <property type="match status" value="1"/>
</dbReference>
<keyword evidence="3 9" id="KW-0436">Ligase</keyword>
<dbReference type="InterPro" id="IPR014729">
    <property type="entry name" value="Rossmann-like_a/b/a_fold"/>
</dbReference>
<dbReference type="Pfam" id="PF20974">
    <property type="entry name" value="tRNA-synt_1c_C2"/>
    <property type="match status" value="1"/>
</dbReference>
<dbReference type="PANTHER" id="PTHR43097">
    <property type="entry name" value="GLUTAMINE-TRNA LIGASE"/>
    <property type="match status" value="1"/>
</dbReference>
<dbReference type="GO" id="GO:0005829">
    <property type="term" value="C:cytosol"/>
    <property type="evidence" value="ECO:0007669"/>
    <property type="project" value="TreeGrafter"/>
</dbReference>
<dbReference type="Gene3D" id="1.10.8.1290">
    <property type="entry name" value="Glutaminyl-tRNA synthetase, non-specific RNA binding region part 1, domain 1"/>
    <property type="match status" value="1"/>
</dbReference>
<evidence type="ECO:0000256" key="9">
    <source>
        <dbReference type="RuleBase" id="RU363037"/>
    </source>
</evidence>
<evidence type="ECO:0000256" key="3">
    <source>
        <dbReference type="ARBA" id="ARBA00022598"/>
    </source>
</evidence>
<dbReference type="FunFam" id="3.40.50.620:FF:000183">
    <property type="entry name" value="Glutaminyl-tRNA synthetase"/>
    <property type="match status" value="1"/>
</dbReference>
<keyword evidence="7 9" id="KW-0030">Aminoacyl-tRNA synthetase</keyword>
<name>A0AAV5A470_9AGAM</name>
<comment type="similarity">
    <text evidence="1 9">Belongs to the class-I aminoacyl-tRNA synthetase family.</text>
</comment>
<dbReference type="Pfam" id="PF03950">
    <property type="entry name" value="tRNA-synt_1c_C"/>
    <property type="match status" value="1"/>
</dbReference>
<dbReference type="GO" id="GO:0005524">
    <property type="term" value="F:ATP binding"/>
    <property type="evidence" value="ECO:0007669"/>
    <property type="project" value="UniProtKB-KW"/>
</dbReference>
<comment type="catalytic activity">
    <reaction evidence="8">
        <text>tRNA(Gln) + L-glutamine + ATP = L-glutaminyl-tRNA(Gln) + AMP + diphosphate</text>
        <dbReference type="Rhea" id="RHEA:20121"/>
        <dbReference type="Rhea" id="RHEA-COMP:9662"/>
        <dbReference type="Rhea" id="RHEA-COMP:9681"/>
        <dbReference type="ChEBI" id="CHEBI:30616"/>
        <dbReference type="ChEBI" id="CHEBI:33019"/>
        <dbReference type="ChEBI" id="CHEBI:58359"/>
        <dbReference type="ChEBI" id="CHEBI:78442"/>
        <dbReference type="ChEBI" id="CHEBI:78521"/>
        <dbReference type="ChEBI" id="CHEBI:456215"/>
        <dbReference type="EC" id="6.1.1.18"/>
    </reaction>
</comment>
<dbReference type="InterPro" id="IPR020056">
    <property type="entry name" value="Rbsml_bL25/Gln-tRNA_synth_N"/>
</dbReference>
<dbReference type="EMBL" id="BPWL01000002">
    <property type="protein sequence ID" value="GJJ07401.1"/>
    <property type="molecule type" value="Genomic_DNA"/>
</dbReference>
<dbReference type="GO" id="GO:0004819">
    <property type="term" value="F:glutamine-tRNA ligase activity"/>
    <property type="evidence" value="ECO:0007669"/>
    <property type="project" value="UniProtKB-EC"/>
</dbReference>
<dbReference type="Pfam" id="PF00749">
    <property type="entry name" value="tRNA-synt_1c"/>
    <property type="match status" value="1"/>
</dbReference>
<dbReference type="InterPro" id="IPR020059">
    <property type="entry name" value="Glu/Gln-tRNA-synth_Ib_codon-bd"/>
</dbReference>
<keyword evidence="5 9" id="KW-0067">ATP-binding</keyword>
<dbReference type="FunFam" id="1.10.8.1290:FF:000002">
    <property type="entry name" value="Glutamine--tRNA ligase cytoplasmic"/>
    <property type="match status" value="1"/>
</dbReference>
<evidence type="ECO:0000256" key="1">
    <source>
        <dbReference type="ARBA" id="ARBA00005594"/>
    </source>
</evidence>
<organism evidence="15 16">
    <name type="scientific">Clathrus columnatus</name>
    <dbReference type="NCBI Taxonomy" id="1419009"/>
    <lineage>
        <taxon>Eukaryota</taxon>
        <taxon>Fungi</taxon>
        <taxon>Dikarya</taxon>
        <taxon>Basidiomycota</taxon>
        <taxon>Agaricomycotina</taxon>
        <taxon>Agaricomycetes</taxon>
        <taxon>Phallomycetidae</taxon>
        <taxon>Phallales</taxon>
        <taxon>Clathraceae</taxon>
        <taxon>Clathrus</taxon>
    </lineage>
</organism>
<evidence type="ECO:0000256" key="8">
    <source>
        <dbReference type="ARBA" id="ARBA00048270"/>
    </source>
</evidence>
<evidence type="ECO:0000259" key="13">
    <source>
        <dbReference type="Pfam" id="PF04558"/>
    </source>
</evidence>
<gene>
    <name evidence="15" type="ORF">Clacol_001603</name>
</gene>
<keyword evidence="16" id="KW-1185">Reference proteome</keyword>
<dbReference type="Pfam" id="PF04558">
    <property type="entry name" value="tRNA_synt_1c_R1"/>
    <property type="match status" value="1"/>
</dbReference>
<evidence type="ECO:0000259" key="12">
    <source>
        <dbReference type="Pfam" id="PF03950"/>
    </source>
</evidence>
<dbReference type="InterPro" id="IPR042559">
    <property type="entry name" value="Gln-tRNA-synth_Ib_RNA-bd_N_2"/>
</dbReference>
<evidence type="ECO:0000256" key="7">
    <source>
        <dbReference type="ARBA" id="ARBA00023146"/>
    </source>
</evidence>
<dbReference type="SUPFAM" id="SSF50715">
    <property type="entry name" value="Ribosomal protein L25-like"/>
    <property type="match status" value="1"/>
</dbReference>
<dbReference type="InterPro" id="IPR007639">
    <property type="entry name" value="Gln-tRNA-synth_Ib_RNA-bd_N"/>
</dbReference>
<evidence type="ECO:0000256" key="4">
    <source>
        <dbReference type="ARBA" id="ARBA00022741"/>
    </source>
</evidence>
<proteinExistence type="inferred from homology"/>
<sequence length="827" mass="92800">MTSKSKFDIKDPNVQSLLSLFQAIGLSSTKATETVRNQKSASSLKDLIDRSDLTSAGLGEKQSNFVLQVALQGSKLGTVQQDYIVKYIVAGKLKSSDQVSAAVTYLEKHPLPVGENDFESECGVGVIVTVEQINAIIGEYVLKGSVRGWADVGSVLSGVKNLPTLRWANTLDVKNSVERIMTEAFGPKNQPKGKTEKQPTATPGCSNVSDKPGNNSEQKQFFSQGFLGNLYRPGENPQIRPDLREKHLAATGGQVWTRFPPEPNGFLHIGHSKAIYINFGYASYHKGQCYLRYDDTNPEAEEAQYFDSILDIVRWLGFEPWKITYSSDYFQQLYELAVELIRRDKGYICHCTAEEIKANRGEKEGVARKPCTHRTRPVEESLVEFKKMKEGLYQKGEAVLRMKQDLDDGNPQMWDLIAYRVVNAAHHRTGSTWKIYPTYDFTHCLVDSIENISHSLCTTEFILSRVSYEWLCDAVEVYKPRQSEYGRLNMQGTITSKRKILSLVRDGYVTGWDDPRLFTLVALRRRGIPPGAILSFVESLGVSTADAVVETVRFDQSVRQYLENTVPRLLVVLRPLKVTLTNVPDGFVMFIDKQLHPKRSEIGSVSIPFTKTIYIDKEDFRIQDSNDYFRLAPGKTVGLFQAPYPITCISYKVDQATGAIIELLCRLEDGKDGLPPKKPKAFIQWVAEHAPSGSPVKIDEVRIFHQLFKSDNPASLPNYKEDLNPDSLEVVEGAFIEVGVWSVAKKAWADANVLNETAEKKDENSRPVFGKEIVRFQGLRVAYFALERDSVVTCLDDPKLKEGKYPGDRLILNRIVSLKEDAGKSAS</sequence>
<dbReference type="InterPro" id="IPR004514">
    <property type="entry name" value="Gln-tRNA-synth"/>
</dbReference>
<dbReference type="EC" id="6.1.1.18" evidence="2"/>
<evidence type="ECO:0000313" key="16">
    <source>
        <dbReference type="Proteomes" id="UP001050691"/>
    </source>
</evidence>
<dbReference type="InterPro" id="IPR020058">
    <property type="entry name" value="Glu/Gln-tRNA-synth_Ib_cat-dom"/>
</dbReference>
<dbReference type="PRINTS" id="PR00987">
    <property type="entry name" value="TRNASYNTHGLU"/>
</dbReference>
<reference evidence="15" key="1">
    <citation type="submission" date="2021-10" db="EMBL/GenBank/DDBJ databases">
        <title>De novo Genome Assembly of Clathrus columnatus (Basidiomycota, Fungi) Using Illumina and Nanopore Sequence Data.</title>
        <authorList>
            <person name="Ogiso-Tanaka E."/>
            <person name="Itagaki H."/>
            <person name="Hosoya T."/>
            <person name="Hosaka K."/>
        </authorList>
    </citation>
    <scope>NUCLEOTIDE SEQUENCE</scope>
    <source>
        <strain evidence="15">MO-923</strain>
    </source>
</reference>
<comment type="caution">
    <text evidence="15">The sequence shown here is derived from an EMBL/GenBank/DDBJ whole genome shotgun (WGS) entry which is preliminary data.</text>
</comment>
<dbReference type="NCBIfam" id="TIGR00440">
    <property type="entry name" value="glnS"/>
    <property type="match status" value="1"/>
</dbReference>
<evidence type="ECO:0000259" key="14">
    <source>
        <dbReference type="Pfam" id="PF20974"/>
    </source>
</evidence>
<accession>A0AAV5A470</accession>
<dbReference type="PANTHER" id="PTHR43097:SF4">
    <property type="entry name" value="GLUTAMINE--TRNA LIGASE"/>
    <property type="match status" value="1"/>
</dbReference>
<dbReference type="Gene3D" id="2.40.240.10">
    <property type="entry name" value="Ribosomal Protein L25, Chain P"/>
    <property type="match status" value="2"/>
</dbReference>
<dbReference type="InterPro" id="IPR000924">
    <property type="entry name" value="Glu/Gln-tRNA-synth"/>
</dbReference>
<feature type="domain" description="Glutamyl/glutaminyl-tRNA synthetase class Ib anti-codon binding" evidence="12">
    <location>
        <begin position="567"/>
        <end position="667"/>
    </location>
</feature>
<evidence type="ECO:0000256" key="2">
    <source>
        <dbReference type="ARBA" id="ARBA00012836"/>
    </source>
</evidence>
<keyword evidence="6 9" id="KW-0648">Protein biosynthesis</keyword>
<feature type="compositionally biased region" description="Polar residues" evidence="10">
    <location>
        <begin position="198"/>
        <end position="214"/>
    </location>
</feature>
<dbReference type="InterPro" id="IPR050132">
    <property type="entry name" value="Gln/Glu-tRNA_Ligase"/>
</dbReference>
<dbReference type="AlphaFoldDB" id="A0AAV5A470"/>
<dbReference type="InterPro" id="IPR042558">
    <property type="entry name" value="Gln-tRNA-synth_Ib_RNA-bd_N_1"/>
</dbReference>